<reference evidence="1" key="1">
    <citation type="submission" date="2022-10" db="EMBL/GenBank/DDBJ databases">
        <title>Culturing micro-colonial fungi from biological soil crusts in the Mojave desert and describing Neophaeococcomyces mojavensis, and introducing the new genera and species Taxawa tesnikishii.</title>
        <authorList>
            <person name="Kurbessoian T."/>
            <person name="Stajich J.E."/>
        </authorList>
    </citation>
    <scope>NUCLEOTIDE SEQUENCE</scope>
    <source>
        <strain evidence="1">JES_112</strain>
    </source>
</reference>
<evidence type="ECO:0000313" key="1">
    <source>
        <dbReference type="EMBL" id="KAJ9652980.1"/>
    </source>
</evidence>
<organism evidence="1 2">
    <name type="scientific">Neophaeococcomyces mojaviensis</name>
    <dbReference type="NCBI Taxonomy" id="3383035"/>
    <lineage>
        <taxon>Eukaryota</taxon>
        <taxon>Fungi</taxon>
        <taxon>Dikarya</taxon>
        <taxon>Ascomycota</taxon>
        <taxon>Pezizomycotina</taxon>
        <taxon>Eurotiomycetes</taxon>
        <taxon>Chaetothyriomycetidae</taxon>
        <taxon>Chaetothyriales</taxon>
        <taxon>Chaetothyriales incertae sedis</taxon>
        <taxon>Neophaeococcomyces</taxon>
    </lineage>
</organism>
<proteinExistence type="predicted"/>
<dbReference type="EMBL" id="JAPDRQ010000173">
    <property type="protein sequence ID" value="KAJ9652980.1"/>
    <property type="molecule type" value="Genomic_DNA"/>
</dbReference>
<name>A0ACC2ZZ34_9EURO</name>
<sequence>MPPTRSSTLPTTHPSFSKHRYSQDYPSFPLKLNLPTPTPVPVWASLPSPPMSGTPSPDPSSNLPQLAGQRRKREDTPPSTTQEVPQSAATSLNISPLVEQTAQRYGGPSSAGRASEPTSMPPPLTMTWDQPAGYQSSGGTAYTQYAAVPPLVTRPQQISPRATRKTKAHVASACVNCKRKHLRCDETRPCRRCVQGGKEDTCKDVEHKKRGRPPLKQDGLDPSTSRLVPGGLTLPPLAQSSGRGGPGPGLVPLLPTPTPARNIHQPSYAPPSIAQSSATAQGQFSSSQRRIPFPPARPSAPNFPHGGATGPGQFGYMTTNRPGGMEPESSQYPNPLFPRQSMPRQLPSSGTVGGYGPNPVQLPPILPAPPGTTIDPAMAQQQRHFQPQPLMYGHRSYQMPPTTQSARGDVEERDPKRPRMDIHRVLGPH</sequence>
<accession>A0ACC2ZZ34</accession>
<evidence type="ECO:0000313" key="2">
    <source>
        <dbReference type="Proteomes" id="UP001172386"/>
    </source>
</evidence>
<comment type="caution">
    <text evidence="1">The sequence shown here is derived from an EMBL/GenBank/DDBJ whole genome shotgun (WGS) entry which is preliminary data.</text>
</comment>
<protein>
    <submittedName>
        <fullName evidence="1">Uncharacterized protein</fullName>
    </submittedName>
</protein>
<keyword evidence="2" id="KW-1185">Reference proteome</keyword>
<dbReference type="Proteomes" id="UP001172386">
    <property type="component" value="Unassembled WGS sequence"/>
</dbReference>
<gene>
    <name evidence="1" type="ORF">H2198_007793</name>
</gene>